<organism evidence="1 2">
    <name type="scientific">Cryptotermes secundus</name>
    <dbReference type="NCBI Taxonomy" id="105785"/>
    <lineage>
        <taxon>Eukaryota</taxon>
        <taxon>Metazoa</taxon>
        <taxon>Ecdysozoa</taxon>
        <taxon>Arthropoda</taxon>
        <taxon>Hexapoda</taxon>
        <taxon>Insecta</taxon>
        <taxon>Pterygota</taxon>
        <taxon>Neoptera</taxon>
        <taxon>Polyneoptera</taxon>
        <taxon>Dictyoptera</taxon>
        <taxon>Blattodea</taxon>
        <taxon>Blattoidea</taxon>
        <taxon>Termitoidae</taxon>
        <taxon>Kalotermitidae</taxon>
        <taxon>Cryptotermitinae</taxon>
        <taxon>Cryptotermes</taxon>
    </lineage>
</organism>
<dbReference type="InParanoid" id="A0A2J7RHV0"/>
<gene>
    <name evidence="1" type="ORF">B7P43_G01605</name>
</gene>
<sequence length="53" mass="6069">MRPGDVGALTIFGSFTCTRQKRMMVHLDHLAPYMREPLWMSGLKERAVGAFEE</sequence>
<proteinExistence type="predicted"/>
<evidence type="ECO:0000313" key="1">
    <source>
        <dbReference type="EMBL" id="PNF40411.1"/>
    </source>
</evidence>
<dbReference type="Proteomes" id="UP000235965">
    <property type="component" value="Unassembled WGS sequence"/>
</dbReference>
<reference evidence="1 2" key="1">
    <citation type="submission" date="2017-12" db="EMBL/GenBank/DDBJ databases">
        <title>Hemimetabolous genomes reveal molecular basis of termite eusociality.</title>
        <authorList>
            <person name="Harrison M.C."/>
            <person name="Jongepier E."/>
            <person name="Robertson H.M."/>
            <person name="Arning N."/>
            <person name="Bitard-Feildel T."/>
            <person name="Chao H."/>
            <person name="Childers C.P."/>
            <person name="Dinh H."/>
            <person name="Doddapaneni H."/>
            <person name="Dugan S."/>
            <person name="Gowin J."/>
            <person name="Greiner C."/>
            <person name="Han Y."/>
            <person name="Hu H."/>
            <person name="Hughes D.S.T."/>
            <person name="Huylmans A.-K."/>
            <person name="Kemena C."/>
            <person name="Kremer L.P.M."/>
            <person name="Lee S.L."/>
            <person name="Lopez-Ezquerra A."/>
            <person name="Mallet L."/>
            <person name="Monroy-Kuhn J.M."/>
            <person name="Moser A."/>
            <person name="Murali S.C."/>
            <person name="Muzny D.M."/>
            <person name="Otani S."/>
            <person name="Piulachs M.-D."/>
            <person name="Poelchau M."/>
            <person name="Qu J."/>
            <person name="Schaub F."/>
            <person name="Wada-Katsumata A."/>
            <person name="Worley K.C."/>
            <person name="Xie Q."/>
            <person name="Ylla G."/>
            <person name="Poulsen M."/>
            <person name="Gibbs R.A."/>
            <person name="Schal C."/>
            <person name="Richards S."/>
            <person name="Belles X."/>
            <person name="Korb J."/>
            <person name="Bornberg-Bauer E."/>
        </authorList>
    </citation>
    <scope>NUCLEOTIDE SEQUENCE [LARGE SCALE GENOMIC DNA]</scope>
    <source>
        <tissue evidence="1">Whole body</tissue>
    </source>
</reference>
<evidence type="ECO:0000313" key="2">
    <source>
        <dbReference type="Proteomes" id="UP000235965"/>
    </source>
</evidence>
<dbReference type="AlphaFoldDB" id="A0A2J7RHV0"/>
<protein>
    <submittedName>
        <fullName evidence="1">Uncharacterized protein</fullName>
    </submittedName>
</protein>
<accession>A0A2J7RHV0</accession>
<name>A0A2J7RHV0_9NEOP</name>
<comment type="caution">
    <text evidence="1">The sequence shown here is derived from an EMBL/GenBank/DDBJ whole genome shotgun (WGS) entry which is preliminary data.</text>
</comment>
<dbReference type="EMBL" id="NEVH01003737">
    <property type="protein sequence ID" value="PNF40411.1"/>
    <property type="molecule type" value="Genomic_DNA"/>
</dbReference>
<keyword evidence="2" id="KW-1185">Reference proteome</keyword>